<dbReference type="AlphaFoldDB" id="A0A930BRE9"/>
<proteinExistence type="predicted"/>
<dbReference type="InterPro" id="IPR051533">
    <property type="entry name" value="WaaL-like"/>
</dbReference>
<feature type="transmembrane region" description="Helical" evidence="5">
    <location>
        <begin position="118"/>
        <end position="138"/>
    </location>
</feature>
<dbReference type="PANTHER" id="PTHR37422:SF13">
    <property type="entry name" value="LIPOPOLYSACCHARIDE BIOSYNTHESIS PROTEIN PA4999-RELATED"/>
    <property type="match status" value="1"/>
</dbReference>
<evidence type="ECO:0000256" key="1">
    <source>
        <dbReference type="ARBA" id="ARBA00004141"/>
    </source>
</evidence>
<feature type="transmembrane region" description="Helical" evidence="5">
    <location>
        <begin position="37"/>
        <end position="53"/>
    </location>
</feature>
<dbReference type="EMBL" id="JABZMI010000022">
    <property type="protein sequence ID" value="MBF1163896.1"/>
    <property type="molecule type" value="Genomic_DNA"/>
</dbReference>
<keyword evidence="7" id="KW-0436">Ligase</keyword>
<feature type="transmembrane region" description="Helical" evidence="5">
    <location>
        <begin position="158"/>
        <end position="175"/>
    </location>
</feature>
<evidence type="ECO:0000256" key="5">
    <source>
        <dbReference type="SAM" id="Phobius"/>
    </source>
</evidence>
<feature type="transmembrane region" description="Helical" evidence="5">
    <location>
        <begin position="12"/>
        <end position="31"/>
    </location>
</feature>
<feature type="transmembrane region" description="Helical" evidence="5">
    <location>
        <begin position="354"/>
        <end position="372"/>
    </location>
</feature>
<keyword evidence="4 5" id="KW-0472">Membrane</keyword>
<name>A0A930BRE9_9RHOO</name>
<reference evidence="7" key="1">
    <citation type="submission" date="2020-04" db="EMBL/GenBank/DDBJ databases">
        <title>Deep metagenomics examines the oral microbiome during advanced dental caries in children, revealing novel taxa and co-occurrences with host molecules.</title>
        <authorList>
            <person name="Baker J.L."/>
            <person name="Morton J.T."/>
            <person name="Dinis M."/>
            <person name="Alvarez R."/>
            <person name="Tran N.C."/>
            <person name="Knight R."/>
            <person name="Edlund A."/>
        </authorList>
    </citation>
    <scope>NUCLEOTIDE SEQUENCE</scope>
    <source>
        <strain evidence="7">JCVI_32_bin.24</strain>
    </source>
</reference>
<feature type="transmembrane region" description="Helical" evidence="5">
    <location>
        <begin position="60"/>
        <end position="78"/>
    </location>
</feature>
<evidence type="ECO:0000259" key="6">
    <source>
        <dbReference type="Pfam" id="PF04932"/>
    </source>
</evidence>
<dbReference type="Pfam" id="PF04932">
    <property type="entry name" value="Wzy_C"/>
    <property type="match status" value="1"/>
</dbReference>
<evidence type="ECO:0000313" key="8">
    <source>
        <dbReference type="Proteomes" id="UP000718593"/>
    </source>
</evidence>
<protein>
    <submittedName>
        <fullName evidence="7">O-antigen ligase family protein</fullName>
    </submittedName>
</protein>
<gene>
    <name evidence="7" type="ORF">HXL68_02540</name>
</gene>
<evidence type="ECO:0000256" key="2">
    <source>
        <dbReference type="ARBA" id="ARBA00022692"/>
    </source>
</evidence>
<dbReference type="GO" id="GO:0016874">
    <property type="term" value="F:ligase activity"/>
    <property type="evidence" value="ECO:0007669"/>
    <property type="project" value="UniProtKB-KW"/>
</dbReference>
<evidence type="ECO:0000256" key="4">
    <source>
        <dbReference type="ARBA" id="ARBA00023136"/>
    </source>
</evidence>
<dbReference type="InterPro" id="IPR007016">
    <property type="entry name" value="O-antigen_ligase-rel_domated"/>
</dbReference>
<keyword evidence="2 5" id="KW-0812">Transmembrane</keyword>
<dbReference type="PANTHER" id="PTHR37422">
    <property type="entry name" value="TEICHURONIC ACID BIOSYNTHESIS PROTEIN TUAE"/>
    <property type="match status" value="1"/>
</dbReference>
<feature type="transmembrane region" description="Helical" evidence="5">
    <location>
        <begin position="205"/>
        <end position="220"/>
    </location>
</feature>
<feature type="transmembrane region" description="Helical" evidence="5">
    <location>
        <begin position="315"/>
        <end position="342"/>
    </location>
</feature>
<feature type="transmembrane region" description="Helical" evidence="5">
    <location>
        <begin position="225"/>
        <end position="244"/>
    </location>
</feature>
<sequence>MIKAVPLPERIYSPFVLVSLLLYLVGLFFPVRVAQNMGFAGIVIAALLSVLAVSIERSRLAWGGACALMLVAGVWGAMVAPDPAESWRHFWSYQMIGKGAVCALALLILPLSSSQLRWVLAFLLALLVARNIQMAIYGFQNVEVVLGMPKSEAQLLGFRNHGDHIVLLAPFVMAITLSWRRWYLSAVLLLAVEVVLLAMTGWRGAWLGLFGGSLCVLVYFRAWKILGLLALLMLSVGVIGSFVLDGNIVGQALRRGVGDSQRVELVWKPVLNLIAASNWQGYGFGSARFMEVFSGYVAAHPEKGLIPFPDPHNMVLAFAMAAGWLGAMAFVVMLALGISLCVRHLRCNDRPEMQSLAAAAVASWVGVYGILGLTDQPYYNNLALLMALTSMVLACGRKRDA</sequence>
<comment type="subcellular location">
    <subcellularLocation>
        <location evidence="1">Membrane</location>
        <topology evidence="1">Multi-pass membrane protein</topology>
    </subcellularLocation>
</comment>
<dbReference type="GO" id="GO:0016020">
    <property type="term" value="C:membrane"/>
    <property type="evidence" value="ECO:0007669"/>
    <property type="project" value="UniProtKB-SubCell"/>
</dbReference>
<feature type="domain" description="O-antigen ligase-related" evidence="6">
    <location>
        <begin position="189"/>
        <end position="331"/>
    </location>
</feature>
<dbReference type="Proteomes" id="UP000718593">
    <property type="component" value="Unassembled WGS sequence"/>
</dbReference>
<feature type="transmembrane region" description="Helical" evidence="5">
    <location>
        <begin position="182"/>
        <end position="199"/>
    </location>
</feature>
<evidence type="ECO:0000313" key="7">
    <source>
        <dbReference type="EMBL" id="MBF1163896.1"/>
    </source>
</evidence>
<evidence type="ECO:0000256" key="3">
    <source>
        <dbReference type="ARBA" id="ARBA00022989"/>
    </source>
</evidence>
<keyword evidence="3 5" id="KW-1133">Transmembrane helix</keyword>
<feature type="transmembrane region" description="Helical" evidence="5">
    <location>
        <begin position="90"/>
        <end position="111"/>
    </location>
</feature>
<feature type="transmembrane region" description="Helical" evidence="5">
    <location>
        <begin position="378"/>
        <end position="396"/>
    </location>
</feature>
<accession>A0A930BRE9</accession>
<comment type="caution">
    <text evidence="7">The sequence shown here is derived from an EMBL/GenBank/DDBJ whole genome shotgun (WGS) entry which is preliminary data.</text>
</comment>
<organism evidence="7 8">
    <name type="scientific">Dechloromonas agitata</name>
    <dbReference type="NCBI Taxonomy" id="73030"/>
    <lineage>
        <taxon>Bacteria</taxon>
        <taxon>Pseudomonadati</taxon>
        <taxon>Pseudomonadota</taxon>
        <taxon>Betaproteobacteria</taxon>
        <taxon>Rhodocyclales</taxon>
        <taxon>Azonexaceae</taxon>
        <taxon>Dechloromonas</taxon>
    </lineage>
</organism>